<evidence type="ECO:0000256" key="5">
    <source>
        <dbReference type="ARBA" id="ARBA00022691"/>
    </source>
</evidence>
<evidence type="ECO:0000313" key="7">
    <source>
        <dbReference type="EMBL" id="KJV07150.1"/>
    </source>
</evidence>
<dbReference type="InterPro" id="IPR029063">
    <property type="entry name" value="SAM-dependent_MTases_sf"/>
</dbReference>
<dbReference type="InterPro" id="IPR050078">
    <property type="entry name" value="Ribosomal_L11_MeTrfase_PrmA"/>
</dbReference>
<dbReference type="PANTHER" id="PTHR43648">
    <property type="entry name" value="ELECTRON TRANSFER FLAVOPROTEIN BETA SUBUNIT LYSINE METHYLTRANSFERASE"/>
    <property type="match status" value="1"/>
</dbReference>
<keyword evidence="7" id="KW-0689">Ribosomal protein</keyword>
<protein>
    <recommendedName>
        <fullName evidence="6">Ribosomal protein L11 methyltransferase</fullName>
        <shortName evidence="6">L11 Mtase</shortName>
        <ecNumber evidence="6">2.1.1.-</ecNumber>
    </recommendedName>
</protein>
<evidence type="ECO:0000256" key="1">
    <source>
        <dbReference type="ARBA" id="ARBA00009741"/>
    </source>
</evidence>
<keyword evidence="3 6" id="KW-0489">Methyltransferase</keyword>
<comment type="caution">
    <text evidence="7">The sequence shown here is derived from an EMBL/GenBank/DDBJ whole genome shotgun (WGS) entry which is preliminary data.</text>
</comment>
<comment type="similarity">
    <text evidence="1 6">Belongs to the methyltransferase superfamily. PrmA family.</text>
</comment>
<feature type="binding site" evidence="6">
    <location>
        <position position="145"/>
    </location>
    <ligand>
        <name>S-adenosyl-L-methionine</name>
        <dbReference type="ChEBI" id="CHEBI:59789"/>
    </ligand>
</feature>
<comment type="catalytic activity">
    <reaction evidence="6">
        <text>L-lysyl-[protein] + 3 S-adenosyl-L-methionine = N(6),N(6),N(6)-trimethyl-L-lysyl-[protein] + 3 S-adenosyl-L-homocysteine + 3 H(+)</text>
        <dbReference type="Rhea" id="RHEA:54192"/>
        <dbReference type="Rhea" id="RHEA-COMP:9752"/>
        <dbReference type="Rhea" id="RHEA-COMP:13826"/>
        <dbReference type="ChEBI" id="CHEBI:15378"/>
        <dbReference type="ChEBI" id="CHEBI:29969"/>
        <dbReference type="ChEBI" id="CHEBI:57856"/>
        <dbReference type="ChEBI" id="CHEBI:59789"/>
        <dbReference type="ChEBI" id="CHEBI:61961"/>
    </reaction>
</comment>
<sequence>MPWQQISVTTEERLASDLSELFSELGALSVTYMDAEDQPIYEPDVGEIRIWHNTQVIALYEADVDVVAIKSAVQRRFAAEALSAWHIEDIEDQAWERAWMQYYQPMKFGATLWVCPTGQEYQEPGTVCLTMDPGLAFGTGTHPTTALCLEWLAEHELTDKTVIDYGCGSGILAVAAILLGAKHAYALDIDPQALTASADNALKNNVQNHITCVSPGQLNDITADVVIANILAKPLIELSETILSLLKPGGDLVLSGILNEQNDKVKAAYCEVIHFNPVTSQEDWIRLDGVKQSHHVHPLP</sequence>
<feature type="binding site" evidence="6">
    <location>
        <position position="188"/>
    </location>
    <ligand>
        <name>S-adenosyl-L-methionine</name>
        <dbReference type="ChEBI" id="CHEBI:59789"/>
    </ligand>
</feature>
<dbReference type="GO" id="GO:0005829">
    <property type="term" value="C:cytosol"/>
    <property type="evidence" value="ECO:0007669"/>
    <property type="project" value="TreeGrafter"/>
</dbReference>
<evidence type="ECO:0000256" key="2">
    <source>
        <dbReference type="ARBA" id="ARBA00022490"/>
    </source>
</evidence>
<comment type="function">
    <text evidence="6">Methylates ribosomal protein L11.</text>
</comment>
<keyword evidence="8" id="KW-1185">Reference proteome</keyword>
<keyword evidence="5 6" id="KW-0949">S-adenosyl-L-methionine</keyword>
<proteinExistence type="inferred from homology"/>
<dbReference type="Gene3D" id="3.40.50.150">
    <property type="entry name" value="Vaccinia Virus protein VP39"/>
    <property type="match status" value="1"/>
</dbReference>
<dbReference type="Proteomes" id="UP000033684">
    <property type="component" value="Unassembled WGS sequence"/>
</dbReference>
<dbReference type="PATRIC" id="fig|1632867.3.peg.4774"/>
<keyword evidence="4 6" id="KW-0808">Transferase</keyword>
<evidence type="ECO:0000313" key="8">
    <source>
        <dbReference type="Proteomes" id="UP000033684"/>
    </source>
</evidence>
<feature type="binding site" evidence="6">
    <location>
        <position position="229"/>
    </location>
    <ligand>
        <name>S-adenosyl-L-methionine</name>
        <dbReference type="ChEBI" id="CHEBI:59789"/>
    </ligand>
</feature>
<evidence type="ECO:0000256" key="6">
    <source>
        <dbReference type="HAMAP-Rule" id="MF_00735"/>
    </source>
</evidence>
<dbReference type="EMBL" id="LAJX01000057">
    <property type="protein sequence ID" value="KJV07150.1"/>
    <property type="molecule type" value="Genomic_DNA"/>
</dbReference>
<feature type="binding site" evidence="6">
    <location>
        <position position="166"/>
    </location>
    <ligand>
        <name>S-adenosyl-L-methionine</name>
        <dbReference type="ChEBI" id="CHEBI:59789"/>
    </ligand>
</feature>
<reference evidence="8" key="1">
    <citation type="submission" date="2015-03" db="EMBL/GenBank/DDBJ databases">
        <title>Draft genome sequence of a novel methanotroph (Sn10-6) isolated from flooded ricefield rhizosphere in India.</title>
        <authorList>
            <person name="Pandit P.S."/>
            <person name="Pore S.D."/>
            <person name="Arora P."/>
            <person name="Kapse N.G."/>
            <person name="Dhakephalkar P.K."/>
            <person name="Rahalkar M.C."/>
        </authorList>
    </citation>
    <scope>NUCLEOTIDE SEQUENCE [LARGE SCALE GENOMIC DNA]</scope>
    <source>
        <strain evidence="8">Sn10-6</strain>
    </source>
</reference>
<dbReference type="AlphaFoldDB" id="A0A0F3IK96"/>
<gene>
    <name evidence="6 7" type="primary">prmA</name>
    <name evidence="7" type="ORF">VZ94_06680</name>
</gene>
<keyword evidence="7" id="KW-0687">Ribonucleoprotein</keyword>
<dbReference type="RefSeq" id="WP_045778641.1">
    <property type="nucleotide sequence ID" value="NZ_LAJX01000057.1"/>
</dbReference>
<evidence type="ECO:0000256" key="4">
    <source>
        <dbReference type="ARBA" id="ARBA00022679"/>
    </source>
</evidence>
<dbReference type="NCBIfam" id="TIGR00406">
    <property type="entry name" value="prmA"/>
    <property type="match status" value="1"/>
</dbReference>
<dbReference type="PANTHER" id="PTHR43648:SF1">
    <property type="entry name" value="ELECTRON TRANSFER FLAVOPROTEIN BETA SUBUNIT LYSINE METHYLTRANSFERASE"/>
    <property type="match status" value="1"/>
</dbReference>
<dbReference type="GO" id="GO:0032259">
    <property type="term" value="P:methylation"/>
    <property type="evidence" value="ECO:0007669"/>
    <property type="project" value="UniProtKB-KW"/>
</dbReference>
<keyword evidence="2 6" id="KW-0963">Cytoplasm</keyword>
<evidence type="ECO:0000256" key="3">
    <source>
        <dbReference type="ARBA" id="ARBA00022603"/>
    </source>
</evidence>
<comment type="subcellular location">
    <subcellularLocation>
        <location evidence="6">Cytoplasm</location>
    </subcellularLocation>
</comment>
<dbReference type="Pfam" id="PF06325">
    <property type="entry name" value="PrmA"/>
    <property type="match status" value="1"/>
</dbReference>
<organism evidence="7 8">
    <name type="scientific">Methylocucumis oryzae</name>
    <dbReference type="NCBI Taxonomy" id="1632867"/>
    <lineage>
        <taxon>Bacteria</taxon>
        <taxon>Pseudomonadati</taxon>
        <taxon>Pseudomonadota</taxon>
        <taxon>Gammaproteobacteria</taxon>
        <taxon>Methylococcales</taxon>
        <taxon>Methylococcaceae</taxon>
        <taxon>Methylocucumis</taxon>
    </lineage>
</organism>
<dbReference type="GO" id="GO:0016279">
    <property type="term" value="F:protein-lysine N-methyltransferase activity"/>
    <property type="evidence" value="ECO:0007669"/>
    <property type="project" value="TreeGrafter"/>
</dbReference>
<dbReference type="OrthoDB" id="9785995at2"/>
<dbReference type="GO" id="GO:0005840">
    <property type="term" value="C:ribosome"/>
    <property type="evidence" value="ECO:0007669"/>
    <property type="project" value="UniProtKB-KW"/>
</dbReference>
<reference evidence="7 8" key="2">
    <citation type="journal article" date="2016" name="Microb. Ecol.">
        <title>Genome Characteristics of a Novel Type I Methanotroph (Sn10-6) Isolated from a Flooded Indian Rice Field.</title>
        <authorList>
            <person name="Rahalkar M.C."/>
            <person name="Pandit P.S."/>
            <person name="Dhakephalkar P.K."/>
            <person name="Pore S."/>
            <person name="Arora P."/>
            <person name="Kapse N."/>
        </authorList>
    </citation>
    <scope>NUCLEOTIDE SEQUENCE [LARGE SCALE GENOMIC DNA]</scope>
    <source>
        <strain evidence="7 8">Sn10-6</strain>
    </source>
</reference>
<accession>A0A0F3IK96</accession>
<dbReference type="InterPro" id="IPR004498">
    <property type="entry name" value="Ribosomal_PrmA_MeTrfase"/>
</dbReference>
<dbReference type="HAMAP" id="MF_00735">
    <property type="entry name" value="Methyltr_PrmA"/>
    <property type="match status" value="1"/>
</dbReference>
<name>A0A0F3IK96_9GAMM</name>
<dbReference type="CDD" id="cd02440">
    <property type="entry name" value="AdoMet_MTases"/>
    <property type="match status" value="1"/>
</dbReference>
<dbReference type="SUPFAM" id="SSF53335">
    <property type="entry name" value="S-adenosyl-L-methionine-dependent methyltransferases"/>
    <property type="match status" value="1"/>
</dbReference>
<dbReference type="PIRSF" id="PIRSF000401">
    <property type="entry name" value="RPL11_MTase"/>
    <property type="match status" value="1"/>
</dbReference>
<dbReference type="EC" id="2.1.1.-" evidence="6"/>